<dbReference type="PANTHER" id="PTHR39431:SF1">
    <property type="entry name" value="FRPA_C-RELATED PROTEIN"/>
    <property type="match status" value="1"/>
</dbReference>
<dbReference type="PANTHER" id="PTHR39431">
    <property type="entry name" value="FRPA/C-RELATED PROTEIN"/>
    <property type="match status" value="1"/>
</dbReference>
<protein>
    <submittedName>
        <fullName evidence="1">Hemolysin-type calcium binding protein / bacteriocin</fullName>
    </submittedName>
</protein>
<organism evidence="1 2">
    <name type="scientific">Bdellovibrio bacteriovorus (strain ATCC 15356 / DSM 50701 / NCIMB 9529 / HD100)</name>
    <dbReference type="NCBI Taxonomy" id="264462"/>
    <lineage>
        <taxon>Bacteria</taxon>
        <taxon>Pseudomonadati</taxon>
        <taxon>Bdellovibrionota</taxon>
        <taxon>Bdellovibrionia</taxon>
        <taxon>Bdellovibrionales</taxon>
        <taxon>Pseudobdellovibrionaceae</taxon>
        <taxon>Bdellovibrio</taxon>
    </lineage>
</organism>
<dbReference type="STRING" id="264462.Bd2209"/>
<dbReference type="HOGENOM" id="CLU_717007_0_0_7"/>
<dbReference type="Proteomes" id="UP000008080">
    <property type="component" value="Chromosome"/>
</dbReference>
<dbReference type="SUPFAM" id="SSF47473">
    <property type="entry name" value="EF-hand"/>
    <property type="match status" value="1"/>
</dbReference>
<dbReference type="InterPro" id="IPR011992">
    <property type="entry name" value="EF-hand-dom_pair"/>
</dbReference>
<keyword evidence="2" id="KW-1185">Reference proteome</keyword>
<name>Q6ML14_BDEBA</name>
<dbReference type="eggNOG" id="COG2931">
    <property type="taxonomic scope" value="Bacteria"/>
</dbReference>
<dbReference type="EMBL" id="BX842652">
    <property type="protein sequence ID" value="CAE80043.1"/>
    <property type="molecule type" value="Genomic_DNA"/>
</dbReference>
<reference evidence="1 2" key="1">
    <citation type="journal article" date="2004" name="Science">
        <title>A predator unmasked: life cycle of Bdellovibrio bacteriovorus from a genomic perspective.</title>
        <authorList>
            <person name="Rendulic S."/>
            <person name="Jagtap P."/>
            <person name="Rosinus A."/>
            <person name="Eppinger M."/>
            <person name="Baar C."/>
            <person name="Lanz C."/>
            <person name="Keller H."/>
            <person name="Lambert C."/>
            <person name="Evans K.J."/>
            <person name="Goesmann A."/>
            <person name="Meyer F."/>
            <person name="Sockett R.E."/>
            <person name="Schuster S.C."/>
        </authorList>
    </citation>
    <scope>NUCLEOTIDE SEQUENCE [LARGE SCALE GENOMIC DNA]</scope>
    <source>
        <strain evidence="2">ATCC 15356 / DSM 50701 / NCIMB 9529 / HD100</strain>
    </source>
</reference>
<dbReference type="AlphaFoldDB" id="Q6ML14"/>
<gene>
    <name evidence="1" type="primary">frpC</name>
    <name evidence="1" type="ordered locus">Bd2209</name>
</gene>
<accession>Q6ML14</accession>
<evidence type="ECO:0000313" key="1">
    <source>
        <dbReference type="EMBL" id="CAE80043.1"/>
    </source>
</evidence>
<dbReference type="KEGG" id="bba:Bd2209"/>
<sequence>MGEIMGNNNFKVILIAGMLISGAAQAEDKDFPMSVNSASSGETVTAAPASGMVSRSAKDVVTVRLNNSCFPTNLRGVTNPLAASAIITAQFTLVLGGRDYAFTVHYPSDLVLKTGMTTSTPAPMAQDKFVVTGASGSAALFGNAVVMKTKIPTSVSVDDSGQVMIPEKGDVSLKSSSFVQKVNCDGSAAVYGQYGYSSYTPTRKCGDYMGKDGAITASFGGISVSADKSVVDINVAFPGETGFCGGYWSPLMVFFDDQRPSFNNMSDFPLNPIGKTHWPEANAPGWFVALDRDKSGKIDQKDELFGDNASDVNGFEVLRAFDTNKDGVVDHRDKGFKKLVMWQDKNGDGISQKEEMIPLHSKVTKISLNYEKGVVTPIGAYAEARERADFWYKDGKKIKKGKIVDIWLAPAETKLSQR</sequence>
<evidence type="ECO:0000313" key="2">
    <source>
        <dbReference type="Proteomes" id="UP000008080"/>
    </source>
</evidence>
<proteinExistence type="predicted"/>